<keyword evidence="3" id="KW-1185">Reference proteome</keyword>
<evidence type="ECO:0000313" key="2">
    <source>
        <dbReference type="EMBL" id="GAA1532314.1"/>
    </source>
</evidence>
<accession>A0ABP4LYC4</accession>
<organism evidence="2 3">
    <name type="scientific">Dactylosporangium maewongense</name>
    <dbReference type="NCBI Taxonomy" id="634393"/>
    <lineage>
        <taxon>Bacteria</taxon>
        <taxon>Bacillati</taxon>
        <taxon>Actinomycetota</taxon>
        <taxon>Actinomycetes</taxon>
        <taxon>Micromonosporales</taxon>
        <taxon>Micromonosporaceae</taxon>
        <taxon>Dactylosporangium</taxon>
    </lineage>
</organism>
<protein>
    <submittedName>
        <fullName evidence="2">Uncharacterized protein</fullName>
    </submittedName>
</protein>
<dbReference type="RefSeq" id="WP_344505374.1">
    <property type="nucleotide sequence ID" value="NZ_BAAAQD010000012.1"/>
</dbReference>
<feature type="region of interest" description="Disordered" evidence="1">
    <location>
        <begin position="57"/>
        <end position="91"/>
    </location>
</feature>
<reference evidence="3" key="1">
    <citation type="journal article" date="2019" name="Int. J. Syst. Evol. Microbiol.">
        <title>The Global Catalogue of Microorganisms (GCM) 10K type strain sequencing project: providing services to taxonomists for standard genome sequencing and annotation.</title>
        <authorList>
            <consortium name="The Broad Institute Genomics Platform"/>
            <consortium name="The Broad Institute Genome Sequencing Center for Infectious Disease"/>
            <person name="Wu L."/>
            <person name="Ma J."/>
        </authorList>
    </citation>
    <scope>NUCLEOTIDE SEQUENCE [LARGE SCALE GENOMIC DNA]</scope>
    <source>
        <strain evidence="3">JCM 15933</strain>
    </source>
</reference>
<dbReference type="EMBL" id="BAAAQD010000012">
    <property type="protein sequence ID" value="GAA1532314.1"/>
    <property type="molecule type" value="Genomic_DNA"/>
</dbReference>
<dbReference type="Proteomes" id="UP001501470">
    <property type="component" value="Unassembled WGS sequence"/>
</dbReference>
<evidence type="ECO:0000313" key="3">
    <source>
        <dbReference type="Proteomes" id="UP001501470"/>
    </source>
</evidence>
<evidence type="ECO:0000256" key="1">
    <source>
        <dbReference type="SAM" id="MobiDB-lite"/>
    </source>
</evidence>
<proteinExistence type="predicted"/>
<name>A0ABP4LYC4_9ACTN</name>
<comment type="caution">
    <text evidence="2">The sequence shown here is derived from an EMBL/GenBank/DDBJ whole genome shotgun (WGS) entry which is preliminary data.</text>
</comment>
<gene>
    <name evidence="2" type="ORF">GCM10009827_057700</name>
</gene>
<sequence>MQPIEETDMVRTKRLAVAVLVASAVAALYASDPKHETTGDPNPTVALTALSIASMYAADPKHESDPDPNPNVALVNGDPRGQSGPGGDPVG</sequence>